<dbReference type="GO" id="GO:0004034">
    <property type="term" value="F:aldose 1-epimerase activity"/>
    <property type="evidence" value="ECO:0007669"/>
    <property type="project" value="UniProtKB-EC"/>
</dbReference>
<dbReference type="Pfam" id="PF01263">
    <property type="entry name" value="Aldose_epim"/>
    <property type="match status" value="1"/>
</dbReference>
<dbReference type="RefSeq" id="WP_205003814.1">
    <property type="nucleotide sequence ID" value="NZ_JAFBER010000013.1"/>
</dbReference>
<accession>A0ABS2Q0S5</accession>
<dbReference type="Gene3D" id="2.70.98.10">
    <property type="match status" value="1"/>
</dbReference>
<dbReference type="SUPFAM" id="SSF74650">
    <property type="entry name" value="Galactose mutarotase-like"/>
    <property type="match status" value="1"/>
</dbReference>
<reference evidence="1 2" key="1">
    <citation type="submission" date="2021-01" db="EMBL/GenBank/DDBJ databases">
        <title>Genomic Encyclopedia of Type Strains, Phase IV (KMG-IV): sequencing the most valuable type-strain genomes for metagenomic binning, comparative biology and taxonomic classification.</title>
        <authorList>
            <person name="Goeker M."/>
        </authorList>
    </citation>
    <scope>NUCLEOTIDE SEQUENCE [LARGE SCALE GENOMIC DNA]</scope>
    <source>
        <strain evidence="1 2">DSM 28236</strain>
    </source>
</reference>
<organism evidence="1 2">
    <name type="scientific">Scopulibacillus daqui</name>
    <dbReference type="NCBI Taxonomy" id="1469162"/>
    <lineage>
        <taxon>Bacteria</taxon>
        <taxon>Bacillati</taxon>
        <taxon>Bacillota</taxon>
        <taxon>Bacilli</taxon>
        <taxon>Bacillales</taxon>
        <taxon>Sporolactobacillaceae</taxon>
        <taxon>Scopulibacillus</taxon>
    </lineage>
</organism>
<protein>
    <submittedName>
        <fullName evidence="1">Aldose 1-epimerase</fullName>
        <ecNumber evidence="1">5.1.3.3</ecNumber>
    </submittedName>
</protein>
<proteinExistence type="predicted"/>
<dbReference type="CDD" id="cd01081">
    <property type="entry name" value="Aldose_epim"/>
    <property type="match status" value="1"/>
</dbReference>
<dbReference type="InterPro" id="IPR014718">
    <property type="entry name" value="GH-type_carb-bd"/>
</dbReference>
<evidence type="ECO:0000313" key="1">
    <source>
        <dbReference type="EMBL" id="MBM7645899.1"/>
    </source>
</evidence>
<comment type="caution">
    <text evidence="1">The sequence shown here is derived from an EMBL/GenBank/DDBJ whole genome shotgun (WGS) entry which is preliminary data.</text>
</comment>
<dbReference type="EC" id="5.1.3.3" evidence="1"/>
<keyword evidence="2" id="KW-1185">Reference proteome</keyword>
<dbReference type="InterPro" id="IPR011013">
    <property type="entry name" value="Gal_mutarotase_sf_dom"/>
</dbReference>
<dbReference type="EMBL" id="JAFBER010000013">
    <property type="protein sequence ID" value="MBM7645899.1"/>
    <property type="molecule type" value="Genomic_DNA"/>
</dbReference>
<gene>
    <name evidence="1" type="ORF">JOD45_002124</name>
</gene>
<dbReference type="InterPro" id="IPR008183">
    <property type="entry name" value="Aldose_1/G6P_1-epimerase"/>
</dbReference>
<sequence>MAIEKKQDNGVKKIIFNGFQAYELNHFPYQAVVIPEFGGNLVAFRDVEKDYRFIREPLDIEDFKQNPCLYGIPVLFPPNRYEDGTFEFQGHVYQFPINEKSKNNHLHGFFYDRPWEVAGKGQTENSCYIELSQTIDEQTEVYRYFPHPFTIILRYSLSSKGLSQKVSVINKGTISMPLMLGFHTSIHAPFAKNSKPEDYTVYLAIKDRIDLNERSLPTGKRLPLDENEKKLAAEGISPYFNPLDHHYSAVNNGGNCMILTDKKEKVSLVYDVGNQYHFWMFYNKDAKSGFFCPEPQTGMVNSPNVNLPSSHTGLIELKPGDTWTAESRLYKKEENGGVYG</sequence>
<name>A0ABS2Q0S5_9BACL</name>
<evidence type="ECO:0000313" key="2">
    <source>
        <dbReference type="Proteomes" id="UP000808914"/>
    </source>
</evidence>
<dbReference type="Proteomes" id="UP000808914">
    <property type="component" value="Unassembled WGS sequence"/>
</dbReference>
<keyword evidence="1" id="KW-0413">Isomerase</keyword>